<dbReference type="Gene3D" id="3.20.20.80">
    <property type="entry name" value="Glycosidases"/>
    <property type="match status" value="2"/>
</dbReference>
<dbReference type="GO" id="GO:0004556">
    <property type="term" value="F:alpha-amylase activity"/>
    <property type="evidence" value="ECO:0007669"/>
    <property type="project" value="TreeGrafter"/>
</dbReference>
<dbReference type="PANTHER" id="PTHR10357">
    <property type="entry name" value="ALPHA-AMYLASE FAMILY MEMBER"/>
    <property type="match status" value="1"/>
</dbReference>
<dbReference type="STRING" id="1208324.P73_4361"/>
<proteinExistence type="inferred from homology"/>
<name>A0A0B5E7P0_9RHOB</name>
<gene>
    <name evidence="3" type="ORF">P73_4361</name>
</gene>
<organism evidence="3 4">
    <name type="scientific">Celeribacter indicus</name>
    <dbReference type="NCBI Taxonomy" id="1208324"/>
    <lineage>
        <taxon>Bacteria</taxon>
        <taxon>Pseudomonadati</taxon>
        <taxon>Pseudomonadota</taxon>
        <taxon>Alphaproteobacteria</taxon>
        <taxon>Rhodobacterales</taxon>
        <taxon>Roseobacteraceae</taxon>
        <taxon>Celeribacter</taxon>
    </lineage>
</organism>
<dbReference type="RefSeq" id="WP_052453509.1">
    <property type="nucleotide sequence ID" value="NZ_CP004393.1"/>
</dbReference>
<evidence type="ECO:0000313" key="4">
    <source>
        <dbReference type="Proteomes" id="UP000031521"/>
    </source>
</evidence>
<evidence type="ECO:0000313" key="3">
    <source>
        <dbReference type="EMBL" id="AJE49076.1"/>
    </source>
</evidence>
<dbReference type="Gene3D" id="3.90.400.10">
    <property type="entry name" value="Oligo-1,6-glucosidase, Domain 2"/>
    <property type="match status" value="1"/>
</dbReference>
<dbReference type="HOGENOM" id="CLU_006462_2_3_5"/>
<dbReference type="KEGG" id="cid:P73_4361"/>
<comment type="similarity">
    <text evidence="1">Belongs to the glycosyl hydrolase 13 family.</text>
</comment>
<evidence type="ECO:0000259" key="2">
    <source>
        <dbReference type="SMART" id="SM00642"/>
    </source>
</evidence>
<sequence length="562" mass="63501">MSATERDAELVYAITHLGQPPEPPEWWRGAVFYEVYVHSFNDTTGNGLGDIRGIIEKLDYIHSLGVDGLWLTPIYDSPQSDNGYDVRDFRAVYPPFGTLDDVRDLIGESHRRGLKIMFDFVLGHTSEEHPWFLESSASRDNDKVDWYVWADPAPDGGPPNNWISSFGGRAWRWVPQRAQFCYRPFLRSQPALNLANQQVMAEMIDAMRFWLDMGLDGFRLDAVQCLAYDRDLRSNPPARASDNPSVGGGPNNPFKKQIHLFDRDVPEAIPILHHVRRIAEEYDPPRVLIGELADVDSSRLAPKYTVGNDRLHAVYDFDIINRCETLMDWIEMLEIRSRYLVPGSSLNVFTNHDSERSVSKLMRRACEAGQAREGAKLLLFLQGTLAGGAILFQGEELGLEQPELCREDIKDPWAKALWPDFNGRDGVRCPLPWEAGAPHCGFSDADETWQKVPETHRASAVDRQEDDPESVLHFTRRLLRWRRDVPLLKTAPEMILSDATSEVIAFEREKSGESLMCFANFALKPKEIALPRAALREQFSNGEIAVEGETLTLGPLAVAALA</sequence>
<dbReference type="EMBL" id="CP004393">
    <property type="protein sequence ID" value="AJE49076.1"/>
    <property type="molecule type" value="Genomic_DNA"/>
</dbReference>
<dbReference type="PANTHER" id="PTHR10357:SF179">
    <property type="entry name" value="NEUTRAL AND BASIC AMINO ACID TRANSPORT PROTEIN RBAT"/>
    <property type="match status" value="1"/>
</dbReference>
<dbReference type="SUPFAM" id="SSF51445">
    <property type="entry name" value="(Trans)glycosidases"/>
    <property type="match status" value="1"/>
</dbReference>
<dbReference type="GO" id="GO:0009313">
    <property type="term" value="P:oligosaccharide catabolic process"/>
    <property type="evidence" value="ECO:0007669"/>
    <property type="project" value="TreeGrafter"/>
</dbReference>
<reference evidence="3 4" key="1">
    <citation type="journal article" date="2014" name="Int. J. Syst. Evol. Microbiol.">
        <title>Celeribacter indicus sp. nov., a polycyclic aromatic hydrocarbon-degrading bacterium from deep-sea sediment and reclassification of Huaishuia halophila as Celeribacter halophilus comb. nov.</title>
        <authorList>
            <person name="Lai Q."/>
            <person name="Cao J."/>
            <person name="Yuan J."/>
            <person name="Li F."/>
            <person name="Shao Z."/>
        </authorList>
    </citation>
    <scope>NUCLEOTIDE SEQUENCE [LARGE SCALE GENOMIC DNA]</scope>
    <source>
        <strain evidence="3">P73</strain>
    </source>
</reference>
<dbReference type="Proteomes" id="UP000031521">
    <property type="component" value="Chromosome"/>
</dbReference>
<dbReference type="SUPFAM" id="SSF51011">
    <property type="entry name" value="Glycosyl hydrolase domain"/>
    <property type="match status" value="1"/>
</dbReference>
<dbReference type="InterPro" id="IPR017853">
    <property type="entry name" value="GH"/>
</dbReference>
<evidence type="ECO:0000256" key="1">
    <source>
        <dbReference type="ARBA" id="ARBA00008061"/>
    </source>
</evidence>
<dbReference type="OrthoDB" id="9805159at2"/>
<dbReference type="SMART" id="SM00642">
    <property type="entry name" value="Aamy"/>
    <property type="match status" value="1"/>
</dbReference>
<keyword evidence="4" id="KW-1185">Reference proteome</keyword>
<dbReference type="Gene3D" id="2.60.40.1180">
    <property type="entry name" value="Golgi alpha-mannosidase II"/>
    <property type="match status" value="1"/>
</dbReference>
<feature type="domain" description="Glycosyl hydrolase family 13 catalytic" evidence="2">
    <location>
        <begin position="34"/>
        <end position="428"/>
    </location>
</feature>
<dbReference type="InterPro" id="IPR045857">
    <property type="entry name" value="O16G_dom_2"/>
</dbReference>
<protein>
    <submittedName>
        <fullName evidence="3">Alpha-glucosidase</fullName>
    </submittedName>
</protein>
<dbReference type="AlphaFoldDB" id="A0A0B5E7P0"/>
<dbReference type="Pfam" id="PF00128">
    <property type="entry name" value="Alpha-amylase"/>
    <property type="match status" value="1"/>
</dbReference>
<dbReference type="InterPro" id="IPR013780">
    <property type="entry name" value="Glyco_hydro_b"/>
</dbReference>
<dbReference type="InterPro" id="IPR006047">
    <property type="entry name" value="GH13_cat_dom"/>
</dbReference>
<accession>A0A0B5E7P0</accession>